<reference evidence="1 2" key="1">
    <citation type="journal article" date="2021" name="Elife">
        <title>Chloroplast acquisition without the gene transfer in kleptoplastic sea slugs, Plakobranchus ocellatus.</title>
        <authorList>
            <person name="Maeda T."/>
            <person name="Takahashi S."/>
            <person name="Yoshida T."/>
            <person name="Shimamura S."/>
            <person name="Takaki Y."/>
            <person name="Nagai Y."/>
            <person name="Toyoda A."/>
            <person name="Suzuki Y."/>
            <person name="Arimoto A."/>
            <person name="Ishii H."/>
            <person name="Satoh N."/>
            <person name="Nishiyama T."/>
            <person name="Hasebe M."/>
            <person name="Maruyama T."/>
            <person name="Minagawa J."/>
            <person name="Obokata J."/>
            <person name="Shigenobu S."/>
        </authorList>
    </citation>
    <scope>NUCLEOTIDE SEQUENCE [LARGE SCALE GENOMIC DNA]</scope>
</reference>
<proteinExistence type="predicted"/>
<gene>
    <name evidence="1" type="ORF">ElyMa_005576900</name>
</gene>
<protein>
    <submittedName>
        <fullName evidence="1">Uncharacterized protein</fullName>
    </submittedName>
</protein>
<evidence type="ECO:0000313" key="2">
    <source>
        <dbReference type="Proteomes" id="UP000762676"/>
    </source>
</evidence>
<dbReference type="AlphaFoldDB" id="A0AAV4F182"/>
<evidence type="ECO:0000313" key="1">
    <source>
        <dbReference type="EMBL" id="GFR67162.1"/>
    </source>
</evidence>
<accession>A0AAV4F182</accession>
<organism evidence="1 2">
    <name type="scientific">Elysia marginata</name>
    <dbReference type="NCBI Taxonomy" id="1093978"/>
    <lineage>
        <taxon>Eukaryota</taxon>
        <taxon>Metazoa</taxon>
        <taxon>Spiralia</taxon>
        <taxon>Lophotrochozoa</taxon>
        <taxon>Mollusca</taxon>
        <taxon>Gastropoda</taxon>
        <taxon>Heterobranchia</taxon>
        <taxon>Euthyneura</taxon>
        <taxon>Panpulmonata</taxon>
        <taxon>Sacoglossa</taxon>
        <taxon>Placobranchoidea</taxon>
        <taxon>Plakobranchidae</taxon>
        <taxon>Elysia</taxon>
    </lineage>
</organism>
<comment type="caution">
    <text evidence="1">The sequence shown here is derived from an EMBL/GenBank/DDBJ whole genome shotgun (WGS) entry which is preliminary data.</text>
</comment>
<sequence>MASSLGYRPGHHKAMCRAVCHGGLGNIGDNNSDAKMLKNSIPNCYSSNVFAGRNYHTLNTFTKESNGYAYVQHSLSNLKQQAATQPKCSQLATVNAEVFYVFSKTEPKRGTEEMNCDTNPIRSRQQTADATCHRATGDNTIHSISCPVVSIVTKRYATIKINVIRGKLI</sequence>
<dbReference type="Proteomes" id="UP000762676">
    <property type="component" value="Unassembled WGS sequence"/>
</dbReference>
<dbReference type="EMBL" id="BMAT01011124">
    <property type="protein sequence ID" value="GFR67162.1"/>
    <property type="molecule type" value="Genomic_DNA"/>
</dbReference>
<name>A0AAV4F182_9GAST</name>
<keyword evidence="2" id="KW-1185">Reference proteome</keyword>